<proteinExistence type="predicted"/>
<dbReference type="Proteomes" id="UP000831290">
    <property type="component" value="Chromosome"/>
</dbReference>
<keyword evidence="1" id="KW-0472">Membrane</keyword>
<keyword evidence="1" id="KW-1133">Transmembrane helix</keyword>
<evidence type="ECO:0000313" key="4">
    <source>
        <dbReference type="Proteomes" id="UP000831290"/>
    </source>
</evidence>
<accession>A0A9E7CUA5</accession>
<organism evidence="3 4">
    <name type="scientific">Abyssalbus ytuae</name>
    <dbReference type="NCBI Taxonomy" id="2926907"/>
    <lineage>
        <taxon>Bacteria</taxon>
        <taxon>Pseudomonadati</taxon>
        <taxon>Bacteroidota</taxon>
        <taxon>Flavobacteriia</taxon>
        <taxon>Flavobacteriales</taxon>
        <taxon>Flavobacteriaceae</taxon>
        <taxon>Abyssalbus</taxon>
    </lineage>
</organism>
<keyword evidence="2" id="KW-0732">Signal</keyword>
<gene>
    <name evidence="3" type="ORF">MQE35_01780</name>
</gene>
<evidence type="ECO:0000256" key="2">
    <source>
        <dbReference type="SAM" id="SignalP"/>
    </source>
</evidence>
<sequence length="241" mass="28674">MRTFILYILLLLPAVIFSQSKTDSVKYTIQIDSSKINIKEFSENLNEKYSSREFDYSIKDGESQNLLARFLSWIFKWLNDTFGIEIPENAGLILEIVIYVLLGLLAIYLLIRFLLGEKASGFFVKKDKHIAPLEIQEENIEKIDFDHLIKNAVEQNNYRLAVRYLYLKTLKNLSQAKVIDWHFEKTNSDYYNEIENEEIKYEYKKVSYLYDYVWYGEFNLDASSFKDANRRFNNLEKLINR</sequence>
<dbReference type="AlphaFoldDB" id="A0A9E7CUA5"/>
<evidence type="ECO:0000313" key="3">
    <source>
        <dbReference type="EMBL" id="UOB18042.1"/>
    </source>
</evidence>
<keyword evidence="1" id="KW-0812">Transmembrane</keyword>
<evidence type="ECO:0000256" key="1">
    <source>
        <dbReference type="SAM" id="Phobius"/>
    </source>
</evidence>
<keyword evidence="4" id="KW-1185">Reference proteome</keyword>
<feature type="signal peptide" evidence="2">
    <location>
        <begin position="1"/>
        <end position="20"/>
    </location>
</feature>
<feature type="transmembrane region" description="Helical" evidence="1">
    <location>
        <begin position="96"/>
        <end position="115"/>
    </location>
</feature>
<name>A0A9E7CUA5_9FLAO</name>
<dbReference type="RefSeq" id="WP_255843961.1">
    <property type="nucleotide sequence ID" value="NZ_CP094358.1"/>
</dbReference>
<reference evidence="3" key="1">
    <citation type="submission" date="2022-03" db="EMBL/GenBank/DDBJ databases">
        <title>Description of Abyssus ytuae gen. nov., sp. nov., a novel member of the family Flavobacteriaceae isolated from the sediment of Mariana Trench.</title>
        <authorList>
            <person name="Zhang J."/>
            <person name="Xu X."/>
        </authorList>
    </citation>
    <scope>NUCLEOTIDE SEQUENCE</scope>
    <source>
        <strain evidence="3">MT3330</strain>
    </source>
</reference>
<dbReference type="KEGG" id="fbm:MQE35_01780"/>
<feature type="chain" id="PRO_5039438107" evidence="2">
    <location>
        <begin position="21"/>
        <end position="241"/>
    </location>
</feature>
<protein>
    <submittedName>
        <fullName evidence="3">DUF4129 domain-containing protein</fullName>
    </submittedName>
</protein>
<dbReference type="EMBL" id="CP094358">
    <property type="protein sequence ID" value="UOB18042.1"/>
    <property type="molecule type" value="Genomic_DNA"/>
</dbReference>